<accession>A0ABP8BNP5</accession>
<dbReference type="Proteomes" id="UP001501772">
    <property type="component" value="Unassembled WGS sequence"/>
</dbReference>
<dbReference type="EMBL" id="BAABBY010000011">
    <property type="protein sequence ID" value="GAA4211164.1"/>
    <property type="molecule type" value="Genomic_DNA"/>
</dbReference>
<keyword evidence="1" id="KW-0732">Signal</keyword>
<reference evidence="3" key="1">
    <citation type="journal article" date="2019" name="Int. J. Syst. Evol. Microbiol.">
        <title>The Global Catalogue of Microorganisms (GCM) 10K type strain sequencing project: providing services to taxonomists for standard genome sequencing and annotation.</title>
        <authorList>
            <consortium name="The Broad Institute Genomics Platform"/>
            <consortium name="The Broad Institute Genome Sequencing Center for Infectious Disease"/>
            <person name="Wu L."/>
            <person name="Ma J."/>
        </authorList>
    </citation>
    <scope>NUCLEOTIDE SEQUENCE [LARGE SCALE GENOMIC DNA]</scope>
    <source>
        <strain evidence="3">JCM 17626</strain>
    </source>
</reference>
<feature type="signal peptide" evidence="1">
    <location>
        <begin position="1"/>
        <end position="24"/>
    </location>
</feature>
<name>A0ABP8BNP5_9SPHI</name>
<protein>
    <submittedName>
        <fullName evidence="2">Uncharacterized protein</fullName>
    </submittedName>
</protein>
<evidence type="ECO:0000256" key="1">
    <source>
        <dbReference type="SAM" id="SignalP"/>
    </source>
</evidence>
<organism evidence="2 3">
    <name type="scientific">Pedobacter jeongneungensis</name>
    <dbReference type="NCBI Taxonomy" id="947309"/>
    <lineage>
        <taxon>Bacteria</taxon>
        <taxon>Pseudomonadati</taxon>
        <taxon>Bacteroidota</taxon>
        <taxon>Sphingobacteriia</taxon>
        <taxon>Sphingobacteriales</taxon>
        <taxon>Sphingobacteriaceae</taxon>
        <taxon>Pedobacter</taxon>
    </lineage>
</organism>
<proteinExistence type="predicted"/>
<keyword evidence="3" id="KW-1185">Reference proteome</keyword>
<sequence>MKNKTIALATMFLLIFILSKDSSAQSYTSHDNNTYLVNKIVKLLGSQTNIDILKGKKDIYTFNIKINLEKNGNTIKVADILSSDSIGYKVFPNYKQLRNIAYESFVDKNFKKNILLIPIIILNSPEYGQNPNAKNIILDSNTTINMISSLLYPDILQKNITIFPLFKIIRSDIE</sequence>
<evidence type="ECO:0000313" key="3">
    <source>
        <dbReference type="Proteomes" id="UP001501772"/>
    </source>
</evidence>
<comment type="caution">
    <text evidence="2">The sequence shown here is derived from an EMBL/GenBank/DDBJ whole genome shotgun (WGS) entry which is preliminary data.</text>
</comment>
<feature type="chain" id="PRO_5046219343" evidence="1">
    <location>
        <begin position="25"/>
        <end position="174"/>
    </location>
</feature>
<dbReference type="RefSeq" id="WP_344853161.1">
    <property type="nucleotide sequence ID" value="NZ_BAABBY010000011.1"/>
</dbReference>
<evidence type="ECO:0000313" key="2">
    <source>
        <dbReference type="EMBL" id="GAA4211164.1"/>
    </source>
</evidence>
<gene>
    <name evidence="2" type="ORF">GCM10022289_39700</name>
</gene>